<dbReference type="KEGG" id="gms:SOIL9_42850"/>
<keyword evidence="3" id="KW-1185">Reference proteome</keyword>
<dbReference type="AlphaFoldDB" id="A0A6P2CWV4"/>
<feature type="domain" description="DUF4427" evidence="1">
    <location>
        <begin position="294"/>
        <end position="414"/>
    </location>
</feature>
<evidence type="ECO:0000313" key="2">
    <source>
        <dbReference type="EMBL" id="VTR93429.1"/>
    </source>
</evidence>
<proteinExistence type="predicted"/>
<dbReference type="Proteomes" id="UP000464178">
    <property type="component" value="Chromosome"/>
</dbReference>
<protein>
    <recommendedName>
        <fullName evidence="1">DUF4427 domain-containing protein</fullName>
    </recommendedName>
</protein>
<accession>A0A6P2CWV4</accession>
<dbReference type="InterPro" id="IPR025216">
    <property type="entry name" value="DUF4427"/>
</dbReference>
<gene>
    <name evidence="2" type="ORF">SOIL9_42850</name>
</gene>
<evidence type="ECO:0000259" key="1">
    <source>
        <dbReference type="Pfam" id="PF14468"/>
    </source>
</evidence>
<dbReference type="Pfam" id="PF14468">
    <property type="entry name" value="DUF4427"/>
    <property type="match status" value="1"/>
</dbReference>
<organism evidence="2 3">
    <name type="scientific">Gemmata massiliana</name>
    <dbReference type="NCBI Taxonomy" id="1210884"/>
    <lineage>
        <taxon>Bacteria</taxon>
        <taxon>Pseudomonadati</taxon>
        <taxon>Planctomycetota</taxon>
        <taxon>Planctomycetia</taxon>
        <taxon>Gemmatales</taxon>
        <taxon>Gemmataceae</taxon>
        <taxon>Gemmata</taxon>
    </lineage>
</organism>
<reference evidence="2 3" key="1">
    <citation type="submission" date="2019-05" db="EMBL/GenBank/DDBJ databases">
        <authorList>
            <consortium name="Science for Life Laboratories"/>
        </authorList>
    </citation>
    <scope>NUCLEOTIDE SEQUENCE [LARGE SCALE GENOMIC DNA]</scope>
    <source>
        <strain evidence="2">Soil9</strain>
    </source>
</reference>
<dbReference type="EMBL" id="LR593886">
    <property type="protein sequence ID" value="VTR93429.1"/>
    <property type="molecule type" value="Genomic_DNA"/>
</dbReference>
<dbReference type="RefSeq" id="WP_162668161.1">
    <property type="nucleotide sequence ID" value="NZ_LR593886.1"/>
</dbReference>
<evidence type="ECO:0000313" key="3">
    <source>
        <dbReference type="Proteomes" id="UP000464178"/>
    </source>
</evidence>
<sequence>MQNNRRFDLSGRLIHFFRKLDLDDGSAPHVPEHWGQHNITEHTVYSALFLMRCAIRHGRLWATWSLRGGSRTIYGPHPAVCFTDMPTAAFLEASSDRLKAGQKISTFALTFPKSQMFDLGARPVIYGLSGPPVNVPTDKSGGPRIIPPDRLPLQEQYRHVSYYPTGRYRVDWTHEREWRWPYTESLEEFDKEIATYGVVSEVTDIPGLEFYEFGLRGLGVIVNTKDEARLVLHDVLSLVDRKVISPDAFDYILVANDIASPAEIRDPDQEEAAIAAAAIDLSTYLTPDPDRDESLSEQVNEMARAIEAESGKPEFGEFGGCWLWLVDNDRPLTRALLNTEHAEVNRDGKYLMFPHAFSDSRSLAQREEMTKKLAAQVTAKFGLECGYFSVLLFDNPNGVPSYNTDFLDYRMIYNFWSDGL</sequence>
<name>A0A6P2CWV4_9BACT</name>